<comment type="caution">
    <text evidence="2">The sequence shown here is derived from an EMBL/GenBank/DDBJ whole genome shotgun (WGS) entry which is preliminary data.</text>
</comment>
<feature type="compositionally biased region" description="Polar residues" evidence="1">
    <location>
        <begin position="160"/>
        <end position="172"/>
    </location>
</feature>
<evidence type="ECO:0000313" key="3">
    <source>
        <dbReference type="Proteomes" id="UP001596524"/>
    </source>
</evidence>
<feature type="region of interest" description="Disordered" evidence="1">
    <location>
        <begin position="150"/>
        <end position="172"/>
    </location>
</feature>
<reference evidence="3" key="1">
    <citation type="journal article" date="2019" name="Int. J. Syst. Evol. Microbiol.">
        <title>The Global Catalogue of Microorganisms (GCM) 10K type strain sequencing project: providing services to taxonomists for standard genome sequencing and annotation.</title>
        <authorList>
            <consortium name="The Broad Institute Genomics Platform"/>
            <consortium name="The Broad Institute Genome Sequencing Center for Infectious Disease"/>
            <person name="Wu L."/>
            <person name="Ma J."/>
        </authorList>
    </citation>
    <scope>NUCLEOTIDE SEQUENCE [LARGE SCALE GENOMIC DNA]</scope>
    <source>
        <strain evidence="3">FCH27</strain>
    </source>
</reference>
<dbReference type="Gene3D" id="2.120.10.30">
    <property type="entry name" value="TolB, C-terminal domain"/>
    <property type="match status" value="1"/>
</dbReference>
<dbReference type="EMBL" id="JBHTCH010000014">
    <property type="protein sequence ID" value="MFC7361308.1"/>
    <property type="molecule type" value="Genomic_DNA"/>
</dbReference>
<organism evidence="2 3">
    <name type="scientific">Nocardioides astragali</name>
    <dbReference type="NCBI Taxonomy" id="1776736"/>
    <lineage>
        <taxon>Bacteria</taxon>
        <taxon>Bacillati</taxon>
        <taxon>Actinomycetota</taxon>
        <taxon>Actinomycetes</taxon>
        <taxon>Propionibacteriales</taxon>
        <taxon>Nocardioidaceae</taxon>
        <taxon>Nocardioides</taxon>
    </lineage>
</organism>
<protein>
    <submittedName>
        <fullName evidence="2">TolB family protein</fullName>
    </submittedName>
</protein>
<dbReference type="InterPro" id="IPR011042">
    <property type="entry name" value="6-blade_b-propeller_TolB-like"/>
</dbReference>
<dbReference type="RefSeq" id="WP_255888185.1">
    <property type="nucleotide sequence ID" value="NZ_JAFMZM010000001.1"/>
</dbReference>
<evidence type="ECO:0000256" key="1">
    <source>
        <dbReference type="SAM" id="MobiDB-lite"/>
    </source>
</evidence>
<keyword evidence="3" id="KW-1185">Reference proteome</keyword>
<evidence type="ECO:0000313" key="2">
    <source>
        <dbReference type="EMBL" id="MFC7361308.1"/>
    </source>
</evidence>
<accession>A0ABW2N2X3</accession>
<sequence length="172" mass="18565">MSTADNLVSRDSRRQQVYVRDRELGVTTRASVSSSERPADQHSWLEDMSADGRYVLFTSRTTYLVQHDTNQALDLFMRDTVKGKTTRVSVGSGGRQANDHTLEGNISGNGKWVVFSCLATNLAPGASNPGQAQVFMRNLDTGQTILVSRNSRGEPASGEGASNASVSANGRL</sequence>
<dbReference type="Proteomes" id="UP001596524">
    <property type="component" value="Unassembled WGS sequence"/>
</dbReference>
<name>A0ABW2N2X3_9ACTN</name>
<gene>
    <name evidence="2" type="ORF">ACFQO6_13600</name>
</gene>
<dbReference type="SUPFAM" id="SSF82171">
    <property type="entry name" value="DPP6 N-terminal domain-like"/>
    <property type="match status" value="1"/>
</dbReference>
<proteinExistence type="predicted"/>